<dbReference type="Pfam" id="PF06961">
    <property type="entry name" value="DUF1294"/>
    <property type="match status" value="1"/>
</dbReference>
<feature type="region of interest" description="Disordered" evidence="1">
    <location>
        <begin position="128"/>
        <end position="171"/>
    </location>
</feature>
<keyword evidence="2" id="KW-0472">Membrane</keyword>
<keyword evidence="2" id="KW-1133">Transmembrane helix</keyword>
<evidence type="ECO:0008006" key="5">
    <source>
        <dbReference type="Google" id="ProtNLM"/>
    </source>
</evidence>
<feature type="transmembrane region" description="Helical" evidence="2">
    <location>
        <begin position="7"/>
        <end position="25"/>
    </location>
</feature>
<comment type="caution">
    <text evidence="3">The sequence shown here is derived from an EMBL/GenBank/DDBJ whole genome shotgun (WGS) entry which is preliminary data.</text>
</comment>
<feature type="compositionally biased region" description="Low complexity" evidence="1">
    <location>
        <begin position="128"/>
        <end position="164"/>
    </location>
</feature>
<dbReference type="AlphaFoldDB" id="D3BCJ6"/>
<name>D3BCJ6_HETP5</name>
<keyword evidence="2" id="KW-0812">Transmembrane</keyword>
<gene>
    <name evidence="3" type="ORF">PPL_06221</name>
</gene>
<feature type="transmembrane region" description="Helical" evidence="2">
    <location>
        <begin position="73"/>
        <end position="93"/>
    </location>
</feature>
<keyword evidence="4" id="KW-1185">Reference proteome</keyword>
<dbReference type="EMBL" id="ADBJ01000028">
    <property type="protein sequence ID" value="EFA80638.1"/>
    <property type="molecule type" value="Genomic_DNA"/>
</dbReference>
<protein>
    <recommendedName>
        <fullName evidence="5">Transmembrane protein</fullName>
    </recommendedName>
</protein>
<accession>D3BCJ6</accession>
<organism evidence="3 4">
    <name type="scientific">Heterostelium pallidum (strain ATCC 26659 / Pp 5 / PN500)</name>
    <name type="common">Cellular slime mold</name>
    <name type="synonym">Polysphondylium pallidum</name>
    <dbReference type="NCBI Taxonomy" id="670386"/>
    <lineage>
        <taxon>Eukaryota</taxon>
        <taxon>Amoebozoa</taxon>
        <taxon>Evosea</taxon>
        <taxon>Eumycetozoa</taxon>
        <taxon>Dictyostelia</taxon>
        <taxon>Acytosteliales</taxon>
        <taxon>Acytosteliaceae</taxon>
        <taxon>Heterostelium</taxon>
    </lineage>
</organism>
<dbReference type="InParanoid" id="D3BCJ6"/>
<evidence type="ECO:0000256" key="2">
    <source>
        <dbReference type="SAM" id="Phobius"/>
    </source>
</evidence>
<dbReference type="OMA" id="YFCTINV"/>
<sequence>MRGPLKYLAAYGVAVNAGAAGLFYYDKQQAILHKWRVRESTLQLTALAGGWIGGMWAMQQFKHKRAKQSFKNVYFAAVGGNVGIIALGTFLFFKKPHLLPAILRPNQQQINQFNNTMKQTFNNNVQQQHQQQKQYHQHSQQQQTTFNQNRHNNNNHNINNNKNNIMLEDKE</sequence>
<dbReference type="Proteomes" id="UP000001396">
    <property type="component" value="Unassembled WGS sequence"/>
</dbReference>
<dbReference type="RefSeq" id="XP_020432758.1">
    <property type="nucleotide sequence ID" value="XM_020577084.1"/>
</dbReference>
<evidence type="ECO:0000256" key="1">
    <source>
        <dbReference type="SAM" id="MobiDB-lite"/>
    </source>
</evidence>
<feature type="transmembrane region" description="Helical" evidence="2">
    <location>
        <begin position="40"/>
        <end position="61"/>
    </location>
</feature>
<proteinExistence type="predicted"/>
<reference evidence="3 4" key="1">
    <citation type="journal article" date="2011" name="Genome Res.">
        <title>Phylogeny-wide analysis of social amoeba genomes highlights ancient origins for complex intercellular communication.</title>
        <authorList>
            <person name="Heidel A.J."/>
            <person name="Lawal H.M."/>
            <person name="Felder M."/>
            <person name="Schilde C."/>
            <person name="Helps N.R."/>
            <person name="Tunggal B."/>
            <person name="Rivero F."/>
            <person name="John U."/>
            <person name="Schleicher M."/>
            <person name="Eichinger L."/>
            <person name="Platzer M."/>
            <person name="Noegel A.A."/>
            <person name="Schaap P."/>
            <person name="Gloeckner G."/>
        </authorList>
    </citation>
    <scope>NUCLEOTIDE SEQUENCE [LARGE SCALE GENOMIC DNA]</scope>
    <source>
        <strain evidence="4">ATCC 26659 / Pp 5 / PN500</strain>
    </source>
</reference>
<evidence type="ECO:0000313" key="4">
    <source>
        <dbReference type="Proteomes" id="UP000001396"/>
    </source>
</evidence>
<evidence type="ECO:0000313" key="3">
    <source>
        <dbReference type="EMBL" id="EFA80638.1"/>
    </source>
</evidence>
<dbReference type="GeneID" id="31361704"/>
<dbReference type="InterPro" id="IPR010718">
    <property type="entry name" value="DUF1294"/>
</dbReference>